<dbReference type="EMBL" id="BMHH01000026">
    <property type="protein sequence ID" value="GGB09125.1"/>
    <property type="molecule type" value="Genomic_DNA"/>
</dbReference>
<protein>
    <recommendedName>
        <fullName evidence="1">DUF7673 domain-containing protein</fullName>
    </recommendedName>
</protein>
<accession>A0A916SQW4</accession>
<dbReference type="Proteomes" id="UP000646478">
    <property type="component" value="Unassembled WGS sequence"/>
</dbReference>
<evidence type="ECO:0000313" key="3">
    <source>
        <dbReference type="Proteomes" id="UP000646478"/>
    </source>
</evidence>
<evidence type="ECO:0000259" key="1">
    <source>
        <dbReference type="Pfam" id="PF24720"/>
    </source>
</evidence>
<dbReference type="Pfam" id="PF24720">
    <property type="entry name" value="DUF7673"/>
    <property type="match status" value="1"/>
</dbReference>
<sequence>MDHATRAAFERLLNLARGDTGQSGRAAAFVLAWWNADKLGGFNLADLFGVDSTIAVDMAQVFSWLAARGMAEYPTAYRAEIEDIMREWRPEIWAPSTEIADVDAV</sequence>
<reference evidence="2" key="1">
    <citation type="journal article" date="2014" name="Int. J. Syst. Evol. Microbiol.">
        <title>Complete genome sequence of Corynebacterium casei LMG S-19264T (=DSM 44701T), isolated from a smear-ripened cheese.</title>
        <authorList>
            <consortium name="US DOE Joint Genome Institute (JGI-PGF)"/>
            <person name="Walter F."/>
            <person name="Albersmeier A."/>
            <person name="Kalinowski J."/>
            <person name="Ruckert C."/>
        </authorList>
    </citation>
    <scope>NUCLEOTIDE SEQUENCE</scope>
    <source>
        <strain evidence="2">CGMCC 1.15082</strain>
    </source>
</reference>
<proteinExistence type="predicted"/>
<name>A0A916SQW4_9HYPH</name>
<comment type="caution">
    <text evidence="2">The sequence shown here is derived from an EMBL/GenBank/DDBJ whole genome shotgun (WGS) entry which is preliminary data.</text>
</comment>
<feature type="domain" description="DUF7673" evidence="1">
    <location>
        <begin position="6"/>
        <end position="89"/>
    </location>
</feature>
<dbReference type="RefSeq" id="WP_188826094.1">
    <property type="nucleotide sequence ID" value="NZ_BMHH01000026.1"/>
</dbReference>
<dbReference type="InterPro" id="IPR056090">
    <property type="entry name" value="DUF7673"/>
</dbReference>
<evidence type="ECO:0000313" key="2">
    <source>
        <dbReference type="EMBL" id="GGB09125.1"/>
    </source>
</evidence>
<keyword evidence="3" id="KW-1185">Reference proteome</keyword>
<gene>
    <name evidence="2" type="ORF">GCM10011491_41350</name>
</gene>
<dbReference type="AlphaFoldDB" id="A0A916SQW4"/>
<organism evidence="2 3">
    <name type="scientific">Brucella endophytica</name>
    <dbReference type="NCBI Taxonomy" id="1963359"/>
    <lineage>
        <taxon>Bacteria</taxon>
        <taxon>Pseudomonadati</taxon>
        <taxon>Pseudomonadota</taxon>
        <taxon>Alphaproteobacteria</taxon>
        <taxon>Hyphomicrobiales</taxon>
        <taxon>Brucellaceae</taxon>
        <taxon>Brucella/Ochrobactrum group</taxon>
        <taxon>Brucella</taxon>
    </lineage>
</organism>
<reference evidence="2" key="2">
    <citation type="submission" date="2020-09" db="EMBL/GenBank/DDBJ databases">
        <authorList>
            <person name="Sun Q."/>
            <person name="Zhou Y."/>
        </authorList>
    </citation>
    <scope>NUCLEOTIDE SEQUENCE</scope>
    <source>
        <strain evidence="2">CGMCC 1.15082</strain>
    </source>
</reference>